<feature type="transmembrane region" description="Helical" evidence="1">
    <location>
        <begin position="43"/>
        <end position="65"/>
    </location>
</feature>
<dbReference type="EMBL" id="NPEV01000135">
    <property type="protein sequence ID" value="RAI21533.1"/>
    <property type="molecule type" value="Genomic_DNA"/>
</dbReference>
<evidence type="ECO:0000256" key="1">
    <source>
        <dbReference type="SAM" id="Phobius"/>
    </source>
</evidence>
<keyword evidence="3" id="KW-1185">Reference proteome</keyword>
<comment type="caution">
    <text evidence="2">The sequence shown here is derived from an EMBL/GenBank/DDBJ whole genome shotgun (WGS) entry which is preliminary data.</text>
</comment>
<feature type="non-terminal residue" evidence="2">
    <location>
        <position position="96"/>
    </location>
</feature>
<gene>
    <name evidence="2" type="ORF">CH339_23555</name>
</gene>
<keyword evidence="1" id="KW-1133">Transmembrane helix</keyword>
<evidence type="ECO:0000313" key="3">
    <source>
        <dbReference type="Proteomes" id="UP000249299"/>
    </source>
</evidence>
<dbReference type="Proteomes" id="UP000249299">
    <property type="component" value="Unassembled WGS sequence"/>
</dbReference>
<keyword evidence="1" id="KW-0812">Transmembrane</keyword>
<feature type="non-terminal residue" evidence="2">
    <location>
        <position position="1"/>
    </location>
</feature>
<evidence type="ECO:0000313" key="2">
    <source>
        <dbReference type="EMBL" id="RAI21533.1"/>
    </source>
</evidence>
<protein>
    <recommendedName>
        <fullName evidence="4">PTS beta-glucoside transporter subunit EIIBCA</fullName>
    </recommendedName>
</protein>
<reference evidence="2 3" key="1">
    <citation type="submission" date="2017-07" db="EMBL/GenBank/DDBJ databases">
        <title>Draft Genome Sequences of Select Purple Nonsulfur Bacteria.</title>
        <authorList>
            <person name="Lasarre B."/>
            <person name="Mckinlay J.B."/>
        </authorList>
    </citation>
    <scope>NUCLEOTIDE SEQUENCE [LARGE SCALE GENOMIC DNA]</scope>
    <source>
        <strain evidence="2 3">DSM 11290</strain>
    </source>
</reference>
<proteinExistence type="predicted"/>
<dbReference type="AlphaFoldDB" id="A0A327JDP2"/>
<organism evidence="2 3">
    <name type="scientific">Rhodobium orientis</name>
    <dbReference type="NCBI Taxonomy" id="34017"/>
    <lineage>
        <taxon>Bacteria</taxon>
        <taxon>Pseudomonadati</taxon>
        <taxon>Pseudomonadota</taxon>
        <taxon>Alphaproteobacteria</taxon>
        <taxon>Hyphomicrobiales</taxon>
        <taxon>Rhodobiaceae</taxon>
        <taxon>Rhodobium</taxon>
    </lineage>
</organism>
<evidence type="ECO:0008006" key="4">
    <source>
        <dbReference type="Google" id="ProtNLM"/>
    </source>
</evidence>
<feature type="transmembrane region" description="Helical" evidence="1">
    <location>
        <begin position="7"/>
        <end position="31"/>
    </location>
</feature>
<name>A0A327JDP2_9HYPH</name>
<keyword evidence="1" id="KW-0472">Membrane</keyword>
<sequence length="96" mass="10155">SVMIGSFIGGIFIGLVGLQAFVLVGPGLASMSMFISDELPRNFMFAVIGFAISFAVAFAAAFILGKDRKTEETEKEAEPGVFAEKLGADETFKSPV</sequence>
<accession>A0A327JDP2</accession>
<dbReference type="RefSeq" id="WP_210207399.1">
    <property type="nucleotide sequence ID" value="NZ_NPEV01000135.1"/>
</dbReference>